<accession>A0A8A4Z7X1</accession>
<dbReference type="PIRSF" id="PIRSF019169">
    <property type="entry name" value="PilM"/>
    <property type="match status" value="1"/>
</dbReference>
<dbReference type="KEGG" id="psic:J4E96_11400"/>
<evidence type="ECO:0000259" key="1">
    <source>
        <dbReference type="SMART" id="SM00842"/>
    </source>
</evidence>
<dbReference type="PANTHER" id="PTHR32432">
    <property type="entry name" value="CELL DIVISION PROTEIN FTSA-RELATED"/>
    <property type="match status" value="1"/>
</dbReference>
<dbReference type="Gene3D" id="3.30.1490.300">
    <property type="match status" value="1"/>
</dbReference>
<evidence type="ECO:0000313" key="3">
    <source>
        <dbReference type="Proteomes" id="UP000663937"/>
    </source>
</evidence>
<gene>
    <name evidence="2" type="primary">pilM</name>
    <name evidence="2" type="ORF">J4E96_11400</name>
</gene>
<dbReference type="InterPro" id="IPR003494">
    <property type="entry name" value="SHS2_FtsA"/>
</dbReference>
<dbReference type="CDD" id="cd24049">
    <property type="entry name" value="ASKHA_NBD_PilM"/>
    <property type="match status" value="1"/>
</dbReference>
<dbReference type="SMART" id="SM00842">
    <property type="entry name" value="FtsA"/>
    <property type="match status" value="1"/>
</dbReference>
<dbReference type="NCBIfam" id="TIGR01175">
    <property type="entry name" value="pilM"/>
    <property type="match status" value="1"/>
</dbReference>
<sequence length="353" mass="36916">MAKAVVIGLDIGTTQVRAAELVFGGGSGGRQTPTLTRYGEVALPLGAVRDGEVEDTAVVGAALRELWAQAKFTSRDVNIGVGNQRVVVRALELPWVPRQQINESLPFQVEELIPMSTDEALLDYYPTGESTGQTGRLLQGMLVAATKDTVQANVLAVLAAGLRPRLVDLSPFALQRALCRGELAEQTVALVEVGARITHVVIVDHGIPKFIRMLPFGGQNITDAVAVAMGISGLEAENLKREVGVGLASTVEDVASADAISSVVQPLIEAIRNTFVYYSGNNPGAGIDVAVLTGGGSQLLGFGQYLASATRLRVTTGDPLASLTIAKTARPDLLVPRSSVLAMPIGLAYGVAA</sequence>
<dbReference type="Pfam" id="PF11104">
    <property type="entry name" value="PilM_2"/>
    <property type="match status" value="1"/>
</dbReference>
<name>A0A8A4Z7X1_9MICO</name>
<dbReference type="PANTHER" id="PTHR32432:SF3">
    <property type="entry name" value="ETHANOLAMINE UTILIZATION PROTEIN EUTJ"/>
    <property type="match status" value="1"/>
</dbReference>
<protein>
    <submittedName>
        <fullName evidence="2">Type IV pilus assembly protein PilM</fullName>
    </submittedName>
</protein>
<dbReference type="RefSeq" id="WP_227422239.1">
    <property type="nucleotide sequence ID" value="NZ_CP071868.1"/>
</dbReference>
<dbReference type="EMBL" id="CP071868">
    <property type="protein sequence ID" value="QTE28010.1"/>
    <property type="molecule type" value="Genomic_DNA"/>
</dbReference>
<proteinExistence type="predicted"/>
<dbReference type="GO" id="GO:0051301">
    <property type="term" value="P:cell division"/>
    <property type="evidence" value="ECO:0007669"/>
    <property type="project" value="InterPro"/>
</dbReference>
<evidence type="ECO:0000313" key="2">
    <source>
        <dbReference type="EMBL" id="QTE28010.1"/>
    </source>
</evidence>
<feature type="domain" description="SHS2" evidence="1">
    <location>
        <begin position="6"/>
        <end position="178"/>
    </location>
</feature>
<dbReference type="AlphaFoldDB" id="A0A8A4Z7X1"/>
<dbReference type="InterPro" id="IPR050696">
    <property type="entry name" value="FtsA/MreB"/>
</dbReference>
<dbReference type="Proteomes" id="UP000663937">
    <property type="component" value="Chromosome"/>
</dbReference>
<reference evidence="2" key="1">
    <citation type="submission" date="2021-03" db="EMBL/GenBank/DDBJ databases">
        <title>Pengzhenrongella sicca gen. nov., sp. nov., a new member of suborder Micrococcineae isolated from High-Arctic tundra soil.</title>
        <authorList>
            <person name="Peng F."/>
        </authorList>
    </citation>
    <scope>NUCLEOTIDE SEQUENCE</scope>
    <source>
        <strain evidence="2">LRZ-2</strain>
    </source>
</reference>
<organism evidence="2 3">
    <name type="scientific">Pengzhenrongella sicca</name>
    <dbReference type="NCBI Taxonomy" id="2819238"/>
    <lineage>
        <taxon>Bacteria</taxon>
        <taxon>Bacillati</taxon>
        <taxon>Actinomycetota</taxon>
        <taxon>Actinomycetes</taxon>
        <taxon>Micrococcales</taxon>
        <taxon>Pengzhenrongella</taxon>
    </lineage>
</organism>
<dbReference type="SUPFAM" id="SSF53067">
    <property type="entry name" value="Actin-like ATPase domain"/>
    <property type="match status" value="2"/>
</dbReference>
<dbReference type="Gene3D" id="3.30.420.40">
    <property type="match status" value="2"/>
</dbReference>
<keyword evidence="3" id="KW-1185">Reference proteome</keyword>
<dbReference type="InterPro" id="IPR005883">
    <property type="entry name" value="PilM"/>
</dbReference>
<dbReference type="InterPro" id="IPR043129">
    <property type="entry name" value="ATPase_NBD"/>
</dbReference>